<evidence type="ECO:0000313" key="2">
    <source>
        <dbReference type="Proteomes" id="UP000663720"/>
    </source>
</evidence>
<dbReference type="AlphaFoldDB" id="A0A975B6S0"/>
<keyword evidence="2" id="KW-1185">Reference proteome</keyword>
<accession>A0A975B6S0</accession>
<organism evidence="1 2">
    <name type="scientific">Desulfonema limicola</name>
    <dbReference type="NCBI Taxonomy" id="45656"/>
    <lineage>
        <taxon>Bacteria</taxon>
        <taxon>Pseudomonadati</taxon>
        <taxon>Thermodesulfobacteriota</taxon>
        <taxon>Desulfobacteria</taxon>
        <taxon>Desulfobacterales</taxon>
        <taxon>Desulfococcaceae</taxon>
        <taxon>Desulfonema</taxon>
    </lineage>
</organism>
<dbReference type="EMBL" id="CP061799">
    <property type="protein sequence ID" value="QTA79824.1"/>
    <property type="molecule type" value="Genomic_DNA"/>
</dbReference>
<dbReference type="KEGG" id="dli:dnl_21060"/>
<reference evidence="1" key="1">
    <citation type="journal article" date="2021" name="Microb. Physiol.">
        <title>Proteogenomic Insights into the Physiology of Marine, Sulfate-Reducing, Filamentous Desulfonema limicola and Desulfonema magnum.</title>
        <authorList>
            <person name="Schnaars V."/>
            <person name="Wohlbrand L."/>
            <person name="Scheve S."/>
            <person name="Hinrichs C."/>
            <person name="Reinhardt R."/>
            <person name="Rabus R."/>
        </authorList>
    </citation>
    <scope>NUCLEOTIDE SEQUENCE</scope>
    <source>
        <strain evidence="1">5ac10</strain>
    </source>
</reference>
<evidence type="ECO:0000313" key="1">
    <source>
        <dbReference type="EMBL" id="QTA79824.1"/>
    </source>
</evidence>
<name>A0A975B6S0_9BACT</name>
<proteinExistence type="predicted"/>
<protein>
    <submittedName>
        <fullName evidence="1">Uncharacterized protein</fullName>
    </submittedName>
</protein>
<sequence length="43" mass="4705">MSSHLYLCAVSFKMAVKVFVMGLPIYHAILLKVALSFCDNSGV</sequence>
<gene>
    <name evidence="1" type="ORF">dnl_21060</name>
</gene>
<dbReference type="Proteomes" id="UP000663720">
    <property type="component" value="Chromosome"/>
</dbReference>